<dbReference type="InterPro" id="IPR002048">
    <property type="entry name" value="EF_hand_dom"/>
</dbReference>
<feature type="compositionally biased region" description="Low complexity" evidence="8">
    <location>
        <begin position="359"/>
        <end position="377"/>
    </location>
</feature>
<organism evidence="11 12">
    <name type="scientific">Eimeria praecox</name>
    <dbReference type="NCBI Taxonomy" id="51316"/>
    <lineage>
        <taxon>Eukaryota</taxon>
        <taxon>Sar</taxon>
        <taxon>Alveolata</taxon>
        <taxon>Apicomplexa</taxon>
        <taxon>Conoidasida</taxon>
        <taxon>Coccidia</taxon>
        <taxon>Eucoccidiorida</taxon>
        <taxon>Eimeriorina</taxon>
        <taxon>Eimeriidae</taxon>
        <taxon>Eimeria</taxon>
    </lineage>
</organism>
<keyword evidence="5" id="KW-0106">Calcium</keyword>
<dbReference type="SUPFAM" id="SSF56112">
    <property type="entry name" value="Protein kinase-like (PK-like)"/>
    <property type="match status" value="2"/>
</dbReference>
<comment type="similarity">
    <text evidence="7">Belongs to the protein kinase superfamily. Ser/Thr protein kinase family. CDPK subfamily.</text>
</comment>
<dbReference type="GO" id="GO:0005524">
    <property type="term" value="F:ATP binding"/>
    <property type="evidence" value="ECO:0007669"/>
    <property type="project" value="UniProtKB-KW"/>
</dbReference>
<dbReference type="Pfam" id="PF00069">
    <property type="entry name" value="Pkinase"/>
    <property type="match status" value="3"/>
</dbReference>
<evidence type="ECO:0000256" key="2">
    <source>
        <dbReference type="ARBA" id="ARBA00022679"/>
    </source>
</evidence>
<dbReference type="PANTHER" id="PTHR43671">
    <property type="entry name" value="SERINE/THREONINE-PROTEIN KINASE NEK"/>
    <property type="match status" value="1"/>
</dbReference>
<feature type="compositionally biased region" description="Polar residues" evidence="8">
    <location>
        <begin position="1207"/>
        <end position="1226"/>
    </location>
</feature>
<feature type="compositionally biased region" description="Low complexity" evidence="8">
    <location>
        <begin position="1148"/>
        <end position="1162"/>
    </location>
</feature>
<accession>U6G5K9</accession>
<dbReference type="InterPro" id="IPR011009">
    <property type="entry name" value="Kinase-like_dom_sf"/>
</dbReference>
<dbReference type="PROSITE" id="PS50011">
    <property type="entry name" value="PROTEIN_KINASE_DOM"/>
    <property type="match status" value="1"/>
</dbReference>
<dbReference type="Proteomes" id="UP000018201">
    <property type="component" value="Unassembled WGS sequence"/>
</dbReference>
<evidence type="ECO:0000256" key="3">
    <source>
        <dbReference type="ARBA" id="ARBA00022741"/>
    </source>
</evidence>
<evidence type="ECO:0000259" key="9">
    <source>
        <dbReference type="PROSITE" id="PS50011"/>
    </source>
</evidence>
<dbReference type="InterPro" id="IPR008271">
    <property type="entry name" value="Ser/Thr_kinase_AS"/>
</dbReference>
<feature type="compositionally biased region" description="Polar residues" evidence="8">
    <location>
        <begin position="637"/>
        <end position="660"/>
    </location>
</feature>
<evidence type="ECO:0000259" key="10">
    <source>
        <dbReference type="PROSITE" id="PS50222"/>
    </source>
</evidence>
<feature type="region of interest" description="Disordered" evidence="8">
    <location>
        <begin position="783"/>
        <end position="840"/>
    </location>
</feature>
<keyword evidence="4 11" id="KW-0418">Kinase</keyword>
<feature type="domain" description="EF-hand" evidence="10">
    <location>
        <begin position="1305"/>
        <end position="1340"/>
    </location>
</feature>
<feature type="compositionally biased region" description="Low complexity" evidence="8">
    <location>
        <begin position="127"/>
        <end position="146"/>
    </location>
</feature>
<feature type="region of interest" description="Disordered" evidence="8">
    <location>
        <begin position="428"/>
        <end position="466"/>
    </location>
</feature>
<gene>
    <name evidence="11" type="ORF">EPH_0003520</name>
</gene>
<evidence type="ECO:0000256" key="8">
    <source>
        <dbReference type="SAM" id="MobiDB-lite"/>
    </source>
</evidence>
<dbReference type="InterPro" id="IPR011992">
    <property type="entry name" value="EF-hand-dom_pair"/>
</dbReference>
<feature type="compositionally biased region" description="Low complexity" evidence="8">
    <location>
        <begin position="1129"/>
        <end position="1138"/>
    </location>
</feature>
<feature type="region of interest" description="Disordered" evidence="8">
    <location>
        <begin position="345"/>
        <end position="415"/>
    </location>
</feature>
<dbReference type="Gene3D" id="1.10.238.10">
    <property type="entry name" value="EF-hand"/>
    <property type="match status" value="1"/>
</dbReference>
<feature type="domain" description="Protein kinase" evidence="9">
    <location>
        <begin position="12"/>
        <end position="610"/>
    </location>
</feature>
<reference evidence="11" key="2">
    <citation type="submission" date="2013-10" db="EMBL/GenBank/DDBJ databases">
        <authorList>
            <person name="Aslett M."/>
        </authorList>
    </citation>
    <scope>NUCLEOTIDE SEQUENCE [LARGE SCALE GENOMIC DNA]</scope>
    <source>
        <strain evidence="11">Houghton</strain>
    </source>
</reference>
<dbReference type="SUPFAM" id="SSF47473">
    <property type="entry name" value="EF-hand"/>
    <property type="match status" value="1"/>
</dbReference>
<feature type="compositionally biased region" description="Basic and acidic residues" evidence="8">
    <location>
        <begin position="435"/>
        <end position="450"/>
    </location>
</feature>
<dbReference type="PROSITE" id="PS00108">
    <property type="entry name" value="PROTEIN_KINASE_ST"/>
    <property type="match status" value="1"/>
</dbReference>
<dbReference type="PANTHER" id="PTHR43671:SF13">
    <property type="entry name" value="SERINE_THREONINE-PROTEIN KINASE NEK2"/>
    <property type="match status" value="1"/>
</dbReference>
<evidence type="ECO:0000256" key="1">
    <source>
        <dbReference type="ARBA" id="ARBA00012513"/>
    </source>
</evidence>
<dbReference type="VEuPathDB" id="ToxoDB:EPH_0003520"/>
<dbReference type="OrthoDB" id="346858at2759"/>
<keyword evidence="12" id="KW-1185">Reference proteome</keyword>
<reference evidence="11" key="1">
    <citation type="submission" date="2013-10" db="EMBL/GenBank/DDBJ databases">
        <title>Genomic analysis of the causative agents of coccidiosis in chickens.</title>
        <authorList>
            <person name="Reid A.J."/>
            <person name="Blake D."/>
            <person name="Billington K."/>
            <person name="Browne H."/>
            <person name="Dunn M."/>
            <person name="Hung S."/>
            <person name="Kawahara F."/>
            <person name="Miranda-Saavedra D."/>
            <person name="Mourier T."/>
            <person name="Nagra H."/>
            <person name="Otto T.D."/>
            <person name="Rawlings N."/>
            <person name="Sanchez A."/>
            <person name="Sanders M."/>
            <person name="Subramaniam C."/>
            <person name="Tay Y."/>
            <person name="Dear P."/>
            <person name="Doerig C."/>
            <person name="Gruber A."/>
            <person name="Parkinson J."/>
            <person name="Shirley M."/>
            <person name="Wan K.L."/>
            <person name="Berriman M."/>
            <person name="Tomley F."/>
            <person name="Pain A."/>
        </authorList>
    </citation>
    <scope>NUCLEOTIDE SEQUENCE [LARGE SCALE GENOMIC DNA]</scope>
    <source>
        <strain evidence="11">Houghton</strain>
    </source>
</reference>
<dbReference type="InterPro" id="IPR000719">
    <property type="entry name" value="Prot_kinase_dom"/>
</dbReference>
<evidence type="ECO:0000313" key="11">
    <source>
        <dbReference type="EMBL" id="CDI74797.1"/>
    </source>
</evidence>
<feature type="region of interest" description="Disordered" evidence="8">
    <location>
        <begin position="1206"/>
        <end position="1249"/>
    </location>
</feature>
<evidence type="ECO:0000313" key="12">
    <source>
        <dbReference type="Proteomes" id="UP000018201"/>
    </source>
</evidence>
<sequence length="1446" mass="153664">MHAFVCTGFALFQLDEVIGLGSFACRVYRATDILSGVRRVVKCVSRDQPDGVRLFRNEVTFLRKAHHPNIVRLFEVFEDPAAVYHVTETCYGGDLHQWLDRRLRRRQRHSRRRTVSFCSINDGSLTQLQQQQQQQEQEQQEQQQRQIGASPVDPGLGQPSSVPTAATATAATTPNSIQGDSSRPLSPVSASVSGRSGNCMRVSCPAAAGAAAAAATAAAAAAGLAASSLSPSSSPAAAGGGSGAAGAAAGSRPLVSEEVAAQIAGQVLCALRYLHSRPSSPAAAGGGSGAAGAAAGSRPLVSEEVAAQIAGQVLCALRYLHSREIAHCDIKLENILLAAELDDSEATGDGASSEEEEAALMQQQELQLQQQQQLLQQEQEKNSWGKSRSRPGLRQNTGQNTTSTSITSSSSSSSLNALSVVPMVLRKRRGLGGGDGERNENRDRDGDRSCRNLSLPYARDSPSDSTHSLVSKFRRKNIIVKLADFGLAKKIVCSNLSVEGTLYYRSPWQILHGVEGEERSDLWALGVALFILFAGHPPFNGEDKTSIDRAITDTPVSFSGGVWTSLSLPCLGFLRALLYNPLLPLHLRGPPPPPPYGQPTAELMLKHPWLQQCFREERRRLMRAVSAPSMNFLGDPSPTSVTSSGGDSSPFTPSGISHLSPSVSRSCLQHARKAPSDPAVQTNWLHLSPQDSTREVQETVARAASDPPVLQHLRQTHSAPAAAESAAAAAGRRGSVSCCNCCSAWRCPFGCAALPRQQKEPNKLRICWGRAPLVAGDEMLLPHQQRQEQQQQQKRARPPPFEGGVAGSVVAGEQEEDLLESAETTRNRNKQANKEAGEEVDEDVNRDKKCCVLQSFGVRALRCVSCEGEEALNFLSECSSDWRGLPACNTQLLQPHVRLTCPISGLLGLESCVAATNAAAAAAAAAAGVAKAVHREAAAHLQGSQQGPPLENVPHFHLPAVALPGSIFLNSGSSKGRCYCCSSDSEFNKRAEGTDVGAIPVCCRCASTSRSSSSSNNRRCCIAVADWLMVELFEARVLLLLLAAAWLEFASLSPLQKALRSVVAKLMENDELSRPVRDVLWVLDPQQTGHVSWQCLLDSLKVVRDFFRLESFLRDGEVNSNDTSEAMPGLLSLSSSGSHPSCGNRADSSSSSSSSGNSRGSNLPASPLQTILAFTGLSAGEELQLSDLQPFCEVLDNAFKEPAAAFRSSTNSNSPSAETDPSSSRCLSKEEAPGEAEGQKAAREEGAAPAAAAATTAAAAGAVGRTEGPSCLMEEALVCLDTDGSGSVEFDEFLAASMTRLDFLERTPTCSVAFRLLDRNVDGFVSANDLLTILHFDSKSDLKGVYEAQKKRADAAVASLLSATAAAAAAGEPLPPGSVLDETELVSGVDEHGNTFEVPAGAAYILQLEGVTAATAPVYVQVVRELKATQPNANGLWTFEDFMNLL</sequence>
<feature type="compositionally biased region" description="Low complexity" evidence="8">
    <location>
        <begin position="164"/>
        <end position="173"/>
    </location>
</feature>
<keyword evidence="6" id="KW-0067">ATP-binding</keyword>
<dbReference type="EC" id="2.7.11.1" evidence="1"/>
<name>U6G5K9_9EIME</name>
<dbReference type="InterPro" id="IPR050660">
    <property type="entry name" value="NEK_Ser/Thr_kinase"/>
</dbReference>
<dbReference type="SMART" id="SM00220">
    <property type="entry name" value="S_TKc"/>
    <property type="match status" value="1"/>
</dbReference>
<keyword evidence="2" id="KW-0808">Transferase</keyword>
<evidence type="ECO:0000256" key="5">
    <source>
        <dbReference type="ARBA" id="ARBA00022837"/>
    </source>
</evidence>
<evidence type="ECO:0000256" key="7">
    <source>
        <dbReference type="ARBA" id="ARBA00024334"/>
    </source>
</evidence>
<feature type="region of interest" description="Disordered" evidence="8">
    <location>
        <begin position="632"/>
        <end position="660"/>
    </location>
</feature>
<evidence type="ECO:0000256" key="6">
    <source>
        <dbReference type="ARBA" id="ARBA00022840"/>
    </source>
</evidence>
<dbReference type="InterPro" id="IPR018247">
    <property type="entry name" value="EF_Hand_1_Ca_BS"/>
</dbReference>
<feature type="compositionally biased region" description="Acidic residues" evidence="8">
    <location>
        <begin position="345"/>
        <end position="358"/>
    </location>
</feature>
<keyword evidence="3" id="KW-0547">Nucleotide-binding</keyword>
<evidence type="ECO:0000256" key="4">
    <source>
        <dbReference type="ARBA" id="ARBA00022777"/>
    </source>
</evidence>
<protein>
    <recommendedName>
        <fullName evidence="1">non-specific serine/threonine protein kinase</fullName>
        <ecNumber evidence="1">2.7.11.1</ecNumber>
    </recommendedName>
</protein>
<dbReference type="PROSITE" id="PS00018">
    <property type="entry name" value="EF_HAND_1"/>
    <property type="match status" value="1"/>
</dbReference>
<dbReference type="SMART" id="SM00054">
    <property type="entry name" value="EFh"/>
    <property type="match status" value="2"/>
</dbReference>
<proteinExistence type="inferred from homology"/>
<feature type="region of interest" description="Disordered" evidence="8">
    <location>
        <begin position="126"/>
        <end position="192"/>
    </location>
</feature>
<feature type="compositionally biased region" description="Polar residues" evidence="8">
    <location>
        <begin position="174"/>
        <end position="192"/>
    </location>
</feature>
<dbReference type="GO" id="GO:0004674">
    <property type="term" value="F:protein serine/threonine kinase activity"/>
    <property type="evidence" value="ECO:0007669"/>
    <property type="project" value="UniProtKB-EC"/>
</dbReference>
<feature type="region of interest" description="Disordered" evidence="8">
    <location>
        <begin position="1118"/>
        <end position="1165"/>
    </location>
</feature>
<feature type="compositionally biased region" description="Low complexity" evidence="8">
    <location>
        <begin position="401"/>
        <end position="414"/>
    </location>
</feature>
<dbReference type="Gene3D" id="1.10.510.10">
    <property type="entry name" value="Transferase(Phosphotransferase) domain 1"/>
    <property type="match status" value="3"/>
</dbReference>
<dbReference type="PROSITE" id="PS50222">
    <property type="entry name" value="EF_HAND_2"/>
    <property type="match status" value="1"/>
</dbReference>
<dbReference type="GO" id="GO:0005509">
    <property type="term" value="F:calcium ion binding"/>
    <property type="evidence" value="ECO:0007669"/>
    <property type="project" value="InterPro"/>
</dbReference>
<dbReference type="EMBL" id="HG690546">
    <property type="protein sequence ID" value="CDI74797.1"/>
    <property type="molecule type" value="Genomic_DNA"/>
</dbReference>
<feature type="compositionally biased region" description="Basic and acidic residues" evidence="8">
    <location>
        <begin position="1227"/>
        <end position="1246"/>
    </location>
</feature>